<keyword evidence="1" id="KW-1133">Transmembrane helix</keyword>
<gene>
    <name evidence="2" type="ORF">N475_02195</name>
</gene>
<accession>A0A166WM26</accession>
<dbReference type="EMBL" id="AUYB01000103">
    <property type="protein sequence ID" value="KZN37641.1"/>
    <property type="molecule type" value="Genomic_DNA"/>
</dbReference>
<evidence type="ECO:0000313" key="2">
    <source>
        <dbReference type="EMBL" id="KZN37641.1"/>
    </source>
</evidence>
<comment type="caution">
    <text evidence="2">The sequence shown here is derived from an EMBL/GenBank/DDBJ whole genome shotgun (WGS) entry which is preliminary data.</text>
</comment>
<feature type="transmembrane region" description="Helical" evidence="1">
    <location>
        <begin position="55"/>
        <end position="74"/>
    </location>
</feature>
<keyword evidence="3" id="KW-1185">Reference proteome</keyword>
<feature type="transmembrane region" description="Helical" evidence="1">
    <location>
        <begin position="89"/>
        <end position="111"/>
    </location>
</feature>
<sequence>MIIAYVLAAILIKTSILGLGAVSILICLFSILVINLNKQRLASTIQLKFKRIFKLALLGHTSAYLGLFIKALFIDGAEDLPAFIVSHLLLHHVLCALVAGTVTFLTLRLYAQTKQLASQQSTS</sequence>
<dbReference type="PATRIC" id="fig|1365250.3.peg.2661"/>
<dbReference type="RefSeq" id="WP_063359663.1">
    <property type="nucleotide sequence ID" value="NZ_AQHB01000028.1"/>
</dbReference>
<organism evidence="2 3">
    <name type="scientific">Pseudoalteromonas luteoviolacea DSM 6061</name>
    <dbReference type="NCBI Taxonomy" id="1365250"/>
    <lineage>
        <taxon>Bacteria</taxon>
        <taxon>Pseudomonadati</taxon>
        <taxon>Pseudomonadota</taxon>
        <taxon>Gammaproteobacteria</taxon>
        <taxon>Alteromonadales</taxon>
        <taxon>Pseudoalteromonadaceae</taxon>
        <taxon>Pseudoalteromonas</taxon>
    </lineage>
</organism>
<keyword evidence="1" id="KW-0472">Membrane</keyword>
<dbReference type="Proteomes" id="UP000076643">
    <property type="component" value="Unassembled WGS sequence"/>
</dbReference>
<proteinExistence type="predicted"/>
<protein>
    <submittedName>
        <fullName evidence="2">Uncharacterized protein</fullName>
    </submittedName>
</protein>
<dbReference type="AlphaFoldDB" id="A0A166WM26"/>
<feature type="transmembrane region" description="Helical" evidence="1">
    <location>
        <begin position="6"/>
        <end position="34"/>
    </location>
</feature>
<evidence type="ECO:0000256" key="1">
    <source>
        <dbReference type="SAM" id="Phobius"/>
    </source>
</evidence>
<evidence type="ECO:0000313" key="3">
    <source>
        <dbReference type="Proteomes" id="UP000076643"/>
    </source>
</evidence>
<keyword evidence="1" id="KW-0812">Transmembrane</keyword>
<reference evidence="2 3" key="1">
    <citation type="submission" date="2013-07" db="EMBL/GenBank/DDBJ databases">
        <title>Comparative Genomic and Metabolomic Analysis of Twelve Strains of Pseudoalteromonas luteoviolacea.</title>
        <authorList>
            <person name="Vynne N.G."/>
            <person name="Mansson M."/>
            <person name="Gram L."/>
        </authorList>
    </citation>
    <scope>NUCLEOTIDE SEQUENCE [LARGE SCALE GENOMIC DNA]</scope>
    <source>
        <strain evidence="2 3">DSM 6061</strain>
    </source>
</reference>
<dbReference type="GeneID" id="57363065"/>
<name>A0A166WM26_9GAMM</name>